<sequence>MVNLGRASMIEIGSVIEQRIFWIDRGLLKAYADASGDQNPIHQDEAFAKSVGLPDVIAHGMLTMALVGKFITDWAGGSAPVKEFSGRFVKPVIVPAGAKVDLTVSGTITDVQGDDVRIDIVATSAGIKVLGMSKALVSISQMSPL</sequence>
<dbReference type="Pfam" id="PF01575">
    <property type="entry name" value="MaoC_dehydratas"/>
    <property type="match status" value="1"/>
</dbReference>
<dbReference type="EMBL" id="CAFABI010000020">
    <property type="protein sequence ID" value="CAB4822562.1"/>
    <property type="molecule type" value="Genomic_DNA"/>
</dbReference>
<dbReference type="PRINTS" id="PR01483">
    <property type="entry name" value="FASYNTHASE"/>
</dbReference>
<dbReference type="InterPro" id="IPR029069">
    <property type="entry name" value="HotDog_dom_sf"/>
</dbReference>
<dbReference type="AlphaFoldDB" id="A0A6J6UW19"/>
<dbReference type="InterPro" id="IPR003965">
    <property type="entry name" value="Fatty_acid_synthase"/>
</dbReference>
<evidence type="ECO:0000313" key="4">
    <source>
        <dbReference type="EMBL" id="CAB4763268.1"/>
    </source>
</evidence>
<name>A0A6J6UW19_9ZZZZ</name>
<gene>
    <name evidence="2" type="ORF">UFOPK2254_00239</name>
    <name evidence="3" type="ORF">UFOPK2646_00246</name>
    <name evidence="4" type="ORF">UFOPK2907_00021</name>
    <name evidence="5" type="ORF">UFOPK3197_00295</name>
    <name evidence="6" type="ORF">UFOPK3241_00448</name>
    <name evidence="7" type="ORF">UFOPK3937_00108</name>
</gene>
<dbReference type="EMBL" id="CAEZWO010000013">
    <property type="protein sequence ID" value="CAB4652447.1"/>
    <property type="molecule type" value="Genomic_DNA"/>
</dbReference>
<reference evidence="4" key="1">
    <citation type="submission" date="2020-05" db="EMBL/GenBank/DDBJ databases">
        <authorList>
            <person name="Chiriac C."/>
            <person name="Salcher M."/>
            <person name="Ghai R."/>
            <person name="Kavagutti S V."/>
        </authorList>
    </citation>
    <scope>NUCLEOTIDE SEQUENCE</scope>
</reference>
<protein>
    <submittedName>
        <fullName evidence="4">Unannotated protein</fullName>
    </submittedName>
</protein>
<dbReference type="PANTHER" id="PTHR43841">
    <property type="entry name" value="3-HYDROXYACYL-THIOESTER DEHYDRATASE HTDX-RELATED"/>
    <property type="match status" value="1"/>
</dbReference>
<dbReference type="EMBL" id="CAEZYB010000016">
    <property type="protein sequence ID" value="CAB4697123.1"/>
    <property type="molecule type" value="Genomic_DNA"/>
</dbReference>
<organism evidence="4">
    <name type="scientific">freshwater metagenome</name>
    <dbReference type="NCBI Taxonomy" id="449393"/>
    <lineage>
        <taxon>unclassified sequences</taxon>
        <taxon>metagenomes</taxon>
        <taxon>ecological metagenomes</taxon>
    </lineage>
</organism>
<dbReference type="EMBL" id="CAEZZR010000001">
    <property type="protein sequence ID" value="CAB4763268.1"/>
    <property type="molecule type" value="Genomic_DNA"/>
</dbReference>
<evidence type="ECO:0000313" key="2">
    <source>
        <dbReference type="EMBL" id="CAB4652447.1"/>
    </source>
</evidence>
<evidence type="ECO:0000313" key="6">
    <source>
        <dbReference type="EMBL" id="CAB4841416.1"/>
    </source>
</evidence>
<dbReference type="EMBL" id="CAFAZX010000016">
    <property type="protein sequence ID" value="CAB4841416.1"/>
    <property type="molecule type" value="Genomic_DNA"/>
</dbReference>
<evidence type="ECO:0000313" key="3">
    <source>
        <dbReference type="EMBL" id="CAB4697123.1"/>
    </source>
</evidence>
<dbReference type="SUPFAM" id="SSF54637">
    <property type="entry name" value="Thioesterase/thiol ester dehydrase-isomerase"/>
    <property type="match status" value="1"/>
</dbReference>
<proteinExistence type="predicted"/>
<evidence type="ECO:0000313" key="5">
    <source>
        <dbReference type="EMBL" id="CAB4822562.1"/>
    </source>
</evidence>
<feature type="domain" description="MaoC-like" evidence="1">
    <location>
        <begin position="29"/>
        <end position="117"/>
    </location>
</feature>
<dbReference type="EMBL" id="CAFBOJ010000006">
    <property type="protein sequence ID" value="CAB4971043.1"/>
    <property type="molecule type" value="Genomic_DNA"/>
</dbReference>
<evidence type="ECO:0000259" key="1">
    <source>
        <dbReference type="Pfam" id="PF01575"/>
    </source>
</evidence>
<dbReference type="PANTHER" id="PTHR43841:SF3">
    <property type="entry name" value="(3R)-HYDROXYACYL-ACP DEHYDRATASE SUBUNIT HADB"/>
    <property type="match status" value="1"/>
</dbReference>
<accession>A0A6J6UW19</accession>
<dbReference type="InterPro" id="IPR002539">
    <property type="entry name" value="MaoC-like_dom"/>
</dbReference>
<evidence type="ECO:0000313" key="7">
    <source>
        <dbReference type="EMBL" id="CAB4971043.1"/>
    </source>
</evidence>
<dbReference type="Gene3D" id="3.10.129.10">
    <property type="entry name" value="Hotdog Thioesterase"/>
    <property type="match status" value="1"/>
</dbReference>
<dbReference type="GO" id="GO:0004312">
    <property type="term" value="F:fatty acid synthase activity"/>
    <property type="evidence" value="ECO:0007669"/>
    <property type="project" value="InterPro"/>
</dbReference>
<dbReference type="GO" id="GO:0005835">
    <property type="term" value="C:fatty acid synthase complex"/>
    <property type="evidence" value="ECO:0007669"/>
    <property type="project" value="InterPro"/>
</dbReference>
<dbReference type="GO" id="GO:0006633">
    <property type="term" value="P:fatty acid biosynthetic process"/>
    <property type="evidence" value="ECO:0007669"/>
    <property type="project" value="InterPro"/>
</dbReference>